<evidence type="ECO:0000313" key="1">
    <source>
        <dbReference type="EMBL" id="PXX20148.1"/>
    </source>
</evidence>
<sequence>MKAKNYLLTILVGLSMCACSLEDTVKTREENNSNSLEETTAEIMSFESKDAFKKALDSYDITKGETRSSHSFSSANNIYNDLSKENTNAEQIGFLVPDEKFRHFLN</sequence>
<dbReference type="RefSeq" id="WP_110370422.1">
    <property type="nucleotide sequence ID" value="NZ_BAIZ01000031.1"/>
</dbReference>
<keyword evidence="2" id="KW-1185">Reference proteome</keyword>
<proteinExistence type="predicted"/>
<dbReference type="STRING" id="1122991.GCA_000613445_01031"/>
<gene>
    <name evidence="1" type="ORF">EJ73_02214</name>
</gene>
<dbReference type="PROSITE" id="PS51257">
    <property type="entry name" value="PROKAR_LIPOPROTEIN"/>
    <property type="match status" value="1"/>
</dbReference>
<reference evidence="1 2" key="1">
    <citation type="submission" date="2018-05" db="EMBL/GenBank/DDBJ databases">
        <title>Genomic Encyclopedia of Type Strains, Phase I: the one thousand microbial genomes (KMG-I) project.</title>
        <authorList>
            <person name="Kyrpides N."/>
        </authorList>
    </citation>
    <scope>NUCLEOTIDE SEQUENCE [LARGE SCALE GENOMIC DNA]</scope>
    <source>
        <strain evidence="1 2">DSM 15611</strain>
    </source>
</reference>
<evidence type="ECO:0000313" key="2">
    <source>
        <dbReference type="Proteomes" id="UP000248314"/>
    </source>
</evidence>
<dbReference type="AlphaFoldDB" id="A0A318HZ78"/>
<name>A0A318HZ78_9BACT</name>
<dbReference type="EMBL" id="QJJX01000031">
    <property type="protein sequence ID" value="PXX20148.1"/>
    <property type="molecule type" value="Genomic_DNA"/>
</dbReference>
<comment type="caution">
    <text evidence="1">The sequence shown here is derived from an EMBL/GenBank/DDBJ whole genome shotgun (WGS) entry which is preliminary data.</text>
</comment>
<accession>A0A318HZ78</accession>
<dbReference type="Proteomes" id="UP000248314">
    <property type="component" value="Unassembled WGS sequence"/>
</dbReference>
<organism evidence="1 2">
    <name type="scientific">Hoylesella shahii DSM 15611 = JCM 12083</name>
    <dbReference type="NCBI Taxonomy" id="1122991"/>
    <lineage>
        <taxon>Bacteria</taxon>
        <taxon>Pseudomonadati</taxon>
        <taxon>Bacteroidota</taxon>
        <taxon>Bacteroidia</taxon>
        <taxon>Bacteroidales</taxon>
        <taxon>Prevotellaceae</taxon>
        <taxon>Hoylesella</taxon>
    </lineage>
</organism>
<protein>
    <submittedName>
        <fullName evidence="1">Uncharacterized protein</fullName>
    </submittedName>
</protein>